<proteinExistence type="inferred from homology"/>
<evidence type="ECO:0000259" key="5">
    <source>
        <dbReference type="Pfam" id="PF09093"/>
    </source>
</evidence>
<feature type="chain" id="PRO_5025514320" evidence="3">
    <location>
        <begin position="20"/>
        <end position="1216"/>
    </location>
</feature>
<dbReference type="InterPro" id="IPR039174">
    <property type="entry name" value="Chondroitin_ABC_lyase"/>
</dbReference>
<protein>
    <submittedName>
        <fullName evidence="6">Chondroitin sulfate ABC exolyase</fullName>
    </submittedName>
</protein>
<organism evidence="6 7">
    <name type="scientific">Pontiella sulfatireligans</name>
    <dbReference type="NCBI Taxonomy" id="2750658"/>
    <lineage>
        <taxon>Bacteria</taxon>
        <taxon>Pseudomonadati</taxon>
        <taxon>Kiritimatiellota</taxon>
        <taxon>Kiritimatiellia</taxon>
        <taxon>Kiritimatiellales</taxon>
        <taxon>Pontiellaceae</taxon>
        <taxon>Pontiella</taxon>
    </lineage>
</organism>
<dbReference type="GO" id="GO:0005975">
    <property type="term" value="P:carbohydrate metabolic process"/>
    <property type="evidence" value="ECO:0007669"/>
    <property type="project" value="InterPro"/>
</dbReference>
<dbReference type="GO" id="GO:0030246">
    <property type="term" value="F:carbohydrate binding"/>
    <property type="evidence" value="ECO:0007669"/>
    <property type="project" value="InterPro"/>
</dbReference>
<dbReference type="Pfam" id="PF09093">
    <property type="entry name" value="Lyase_catalyt"/>
    <property type="match status" value="1"/>
</dbReference>
<accession>A0A6C2UPV5</accession>
<dbReference type="Proteomes" id="UP000346198">
    <property type="component" value="Unassembled WGS sequence"/>
</dbReference>
<reference evidence="6 7" key="1">
    <citation type="submission" date="2019-04" db="EMBL/GenBank/DDBJ databases">
        <authorList>
            <person name="Van Vliet M D."/>
        </authorList>
    </citation>
    <scope>NUCLEOTIDE SEQUENCE [LARGE SCALE GENOMIC DNA]</scope>
    <source>
        <strain evidence="6 7">F21</strain>
    </source>
</reference>
<dbReference type="GO" id="GO:0006027">
    <property type="term" value="P:glycosaminoglycan catabolic process"/>
    <property type="evidence" value="ECO:0007669"/>
    <property type="project" value="InterPro"/>
</dbReference>
<gene>
    <name evidence="6" type="primary">chonabc_5</name>
    <name evidence="6" type="ORF">SCARR_04413</name>
</gene>
<dbReference type="EMBL" id="CAAHFH010000002">
    <property type="protein sequence ID" value="VGO22330.1"/>
    <property type="molecule type" value="Genomic_DNA"/>
</dbReference>
<comment type="similarity">
    <text evidence="1">Belongs to the polysaccharide lyase 8 family.</text>
</comment>
<evidence type="ECO:0000256" key="1">
    <source>
        <dbReference type="ARBA" id="ARBA00006699"/>
    </source>
</evidence>
<dbReference type="InterPro" id="IPR003159">
    <property type="entry name" value="Lyase_8_central_dom"/>
</dbReference>
<dbReference type="Gene3D" id="2.60.220.10">
    <property type="entry name" value="Polysaccharide lyase family 8-like, C-terminal"/>
    <property type="match status" value="1"/>
</dbReference>
<dbReference type="InterPro" id="IPR011071">
    <property type="entry name" value="Lyase_8-like_C"/>
</dbReference>
<keyword evidence="7" id="KW-1185">Reference proteome</keyword>
<feature type="domain" description="Polysaccharide lyase family 8 central" evidence="4">
    <location>
        <begin position="445"/>
        <end position="694"/>
    </location>
</feature>
<dbReference type="InterPro" id="IPR008929">
    <property type="entry name" value="Chondroitin_lyas"/>
</dbReference>
<dbReference type="Gene3D" id="1.50.10.100">
    <property type="entry name" value="Chondroitin AC/alginate lyase"/>
    <property type="match status" value="1"/>
</dbReference>
<evidence type="ECO:0000256" key="3">
    <source>
        <dbReference type="SAM" id="SignalP"/>
    </source>
</evidence>
<dbReference type="SUPFAM" id="SSF49863">
    <property type="entry name" value="Hyaluronate lyase-like, C-terminal domain"/>
    <property type="match status" value="1"/>
</dbReference>
<dbReference type="SUPFAM" id="SSF74650">
    <property type="entry name" value="Galactose mutarotase-like"/>
    <property type="match status" value="1"/>
</dbReference>
<dbReference type="PANTHER" id="PTHR37322:SF3">
    <property type="entry name" value="CHONDROITIN SULFATE ABC EXOLYASE"/>
    <property type="match status" value="1"/>
</dbReference>
<evidence type="ECO:0000313" key="6">
    <source>
        <dbReference type="EMBL" id="VGO22330.1"/>
    </source>
</evidence>
<dbReference type="PANTHER" id="PTHR37322">
    <property type="match status" value="1"/>
</dbReference>
<sequence>MKRIWVVLLLFMFAAQSRALTTNEINAAHAQVKARYLQFLQGTSTTFDGSLGSEAASVFVSRINSRVAQVQAFDFTSDTNAVFSLYPGETGFEEEEEVYSKFLESWLPALAFGYTVDAPGNAHYLDSSIKDLYFQSLEYLYGRGVKTGMTFHRNATRELNNPPPAGCANIVDMELRMGSYCQAALLMEPHAAGEPIFSDALELVTFLEMLGRSSGHVYYWIPYDTPTNLPGLVQSDALQIYSDVTFVSAMLQTNVTRRAEMLADAQEVFTDSLKCIPGWADTIKPDFTGYHHRGIYGNSYTGGFMPQAAFGVYALQGTPYAVETNSVENLKQLALTYRLYSQKYAMPFGIRGRFPDVTEHIIGQAFGTYVIFASGLGLDDASMRPVFERLWDPSAVGMDFVFDGGRGKILRGMYAVDMAKELDARSIVPEPDPSGFWMKPYGGLAIHRRNGWMAGVKGFSKYIWDYENGGSTENVYGQYVSHGMLTIFANGSPVNDIDSGYDIQNGWDWYRQPGTTGVRFPIVGSPAAMEHRIFSAETFLGGVSVDEQNGLFGMVLDDPEFPDGTQMDLVAKKSVFFSDDLIVMLGTDISGGDGSHAVETTLFQSCHTSGSQTMKKNGVVFPDGSETIAASGSITLADPFGNGYYIPDAYGMKLFQGNQNSYHDHGTTASSGDYSTVVFDHGLAPSAETYEAAILVQGEGEIGTLAASASSYYQVQRMDGNVHQVFFPQANQTAYAFFGAVDNTNALVEWVDTPCLAMTEPTSNGWKISVANPDLGFVATAQEVTFDWINDSDERQYLPSTELPVDIRVQGLWELVGTLSDVSVVRYENGGTVLRFACIHGESIDAVLAPYGGATSPLEFTTVVFEDDFDLYVSDAALPTAGKWTSSSYFEASNVFVHVRTDAGGVFGEGPANQYLGMRDAGGKSSNLVAEDIVDARAVRLSFDFSEPDNGLTGSLSVRMGIDNVKISEDEVVGGIRPEDGILKPDSTPIPYGTKVHVDVFFNERVDAIEYIDPHGSPQMLASGKMDVWQDGNLVGNDVVNDRGIGTNTLSDIRSLRFETYSSPQQETWFDNLEIAIATPSSATSPYLVWAADYNLLGSDAELLANPDGDSLNNLAEYALGGVPTNGTVSSGILPVIGSIDASFFEYIHRRRTNATALGLAYIVERNTNLVSGTWTTNGVSETGFAPAETGFEIVTNEVPTDVEPHQYIRLKIKSM</sequence>
<dbReference type="InterPro" id="IPR015177">
    <property type="entry name" value="Lyase_catalyt"/>
</dbReference>
<dbReference type="Gene3D" id="2.70.98.10">
    <property type="match status" value="1"/>
</dbReference>
<dbReference type="InterPro" id="IPR011013">
    <property type="entry name" value="Gal_mutarotase_sf_dom"/>
</dbReference>
<evidence type="ECO:0000256" key="2">
    <source>
        <dbReference type="ARBA" id="ARBA00023239"/>
    </source>
</evidence>
<keyword evidence="3" id="KW-0732">Signal</keyword>
<keyword evidence="2 6" id="KW-0456">Lyase</keyword>
<name>A0A6C2UPV5_9BACT</name>
<dbReference type="SUPFAM" id="SSF48230">
    <property type="entry name" value="Chondroitin AC/alginate lyase"/>
    <property type="match status" value="1"/>
</dbReference>
<dbReference type="Pfam" id="PF02278">
    <property type="entry name" value="Lyase_8"/>
    <property type="match status" value="1"/>
</dbReference>
<dbReference type="GO" id="GO:0005576">
    <property type="term" value="C:extracellular region"/>
    <property type="evidence" value="ECO:0007669"/>
    <property type="project" value="InterPro"/>
</dbReference>
<feature type="signal peptide" evidence="3">
    <location>
        <begin position="1"/>
        <end position="19"/>
    </location>
</feature>
<evidence type="ECO:0000259" key="4">
    <source>
        <dbReference type="Pfam" id="PF02278"/>
    </source>
</evidence>
<dbReference type="RefSeq" id="WP_168433513.1">
    <property type="nucleotide sequence ID" value="NZ_CAAHFH010000002.1"/>
</dbReference>
<evidence type="ECO:0000313" key="7">
    <source>
        <dbReference type="Proteomes" id="UP000346198"/>
    </source>
</evidence>
<dbReference type="AlphaFoldDB" id="A0A6C2UPV5"/>
<dbReference type="GO" id="GO:0016837">
    <property type="term" value="F:carbon-oxygen lyase activity, acting on polysaccharides"/>
    <property type="evidence" value="ECO:0007669"/>
    <property type="project" value="UniProtKB-ARBA"/>
</dbReference>
<feature type="domain" description="Lyase catalytic" evidence="5">
    <location>
        <begin position="238"/>
        <end position="368"/>
    </location>
</feature>
<dbReference type="InterPro" id="IPR014718">
    <property type="entry name" value="GH-type_carb-bd"/>
</dbReference>